<reference evidence="2" key="1">
    <citation type="submission" date="2021-03" db="EMBL/GenBank/DDBJ databases">
        <title>Revisited historic fungal species revealed as producer of novel bioactive compounds through whole genome sequencing and comparative genomics.</title>
        <authorList>
            <person name="Vignolle G.A."/>
            <person name="Hochenegger N."/>
            <person name="Mach R.L."/>
            <person name="Mach-Aigner A.R."/>
            <person name="Javad Rahimi M."/>
            <person name="Salim K.A."/>
            <person name="Chan C.M."/>
            <person name="Lim L.B.L."/>
            <person name="Cai F."/>
            <person name="Druzhinina I.S."/>
            <person name="U'Ren J.M."/>
            <person name="Derntl C."/>
        </authorList>
    </citation>
    <scope>NUCLEOTIDE SEQUENCE</scope>
    <source>
        <strain evidence="2">TUCIM 5799</strain>
    </source>
</reference>
<feature type="region of interest" description="Disordered" evidence="1">
    <location>
        <begin position="269"/>
        <end position="290"/>
    </location>
</feature>
<evidence type="ECO:0000313" key="3">
    <source>
        <dbReference type="Proteomes" id="UP000829685"/>
    </source>
</evidence>
<name>A0A9P9W7K8_9PEZI</name>
<comment type="caution">
    <text evidence="2">The sequence shown here is derived from an EMBL/GenBank/DDBJ whole genome shotgun (WGS) entry which is preliminary data.</text>
</comment>
<dbReference type="EMBL" id="JAFIMR010000104">
    <property type="protein sequence ID" value="KAI1847291.1"/>
    <property type="molecule type" value="Genomic_DNA"/>
</dbReference>
<dbReference type="Proteomes" id="UP000829685">
    <property type="component" value="Unassembled WGS sequence"/>
</dbReference>
<evidence type="ECO:0000313" key="2">
    <source>
        <dbReference type="EMBL" id="KAI1847291.1"/>
    </source>
</evidence>
<organism evidence="2 3">
    <name type="scientific">Neoarthrinium moseri</name>
    <dbReference type="NCBI Taxonomy" id="1658444"/>
    <lineage>
        <taxon>Eukaryota</taxon>
        <taxon>Fungi</taxon>
        <taxon>Dikarya</taxon>
        <taxon>Ascomycota</taxon>
        <taxon>Pezizomycotina</taxon>
        <taxon>Sordariomycetes</taxon>
        <taxon>Xylariomycetidae</taxon>
        <taxon>Amphisphaeriales</taxon>
        <taxon>Apiosporaceae</taxon>
        <taxon>Neoarthrinium</taxon>
    </lineage>
</organism>
<sequence length="396" mass="45256">METTFDVDFLNSGNADLECLPNDLANTDEYRTGTAADENDASRSERIHYDFRWKVSQRDKIRARPVCSGSELGISLAPSDYWNTVFQSRLASVLQDKDKFPERSYSCEATNVNISIERTRQRGLNEQFDKMDINWDSLDNHIDGLSDLRNAGKKVVVQLELFYKNETDHTSTANRSNRKKSATEAQKAQMAAEAGLWTRVYKHHRCRAKHCKQGPHCTTDKQGNHLKLEARHLEDIFNEIKHKMKEGETEDEVDVRIEIPPRVLQDVLARSQKRKPDSEPSNCRPSKTHVTDNCVQRPVAEDSLNITGDIAQRLEEYCNWMLTQTISDRWRAELEKGTQCALDHFLELNSVMQHPNAAINTLVRSGAKPGVALQFVSKANIKKWWDNLKNVATGED</sequence>
<accession>A0A9P9W7K8</accession>
<proteinExistence type="predicted"/>
<keyword evidence="3" id="KW-1185">Reference proteome</keyword>
<gene>
    <name evidence="2" type="ORF">JX265_013979</name>
</gene>
<dbReference type="AlphaFoldDB" id="A0A9P9W7K8"/>
<protein>
    <submittedName>
        <fullName evidence="2">Uncharacterized protein</fullName>
    </submittedName>
</protein>
<evidence type="ECO:0000256" key="1">
    <source>
        <dbReference type="SAM" id="MobiDB-lite"/>
    </source>
</evidence>